<feature type="disulfide bond" evidence="10">
    <location>
        <begin position="141"/>
        <end position="178"/>
    </location>
</feature>
<evidence type="ECO:0000256" key="5">
    <source>
        <dbReference type="ARBA" id="ARBA00022729"/>
    </source>
</evidence>
<organism evidence="12 13">
    <name type="scientific">Paramormyrops kingsleyae</name>
    <dbReference type="NCBI Taxonomy" id="1676925"/>
    <lineage>
        <taxon>Eukaryota</taxon>
        <taxon>Metazoa</taxon>
        <taxon>Chordata</taxon>
        <taxon>Craniata</taxon>
        <taxon>Vertebrata</taxon>
        <taxon>Euteleostomi</taxon>
        <taxon>Actinopterygii</taxon>
        <taxon>Neopterygii</taxon>
        <taxon>Teleostei</taxon>
        <taxon>Osteoglossocephala</taxon>
        <taxon>Osteoglossomorpha</taxon>
        <taxon>Osteoglossiformes</taxon>
        <taxon>Mormyridae</taxon>
        <taxon>Paramormyrops</taxon>
    </lineage>
</organism>
<comment type="subunit">
    <text evidence="9">Homodimer.</text>
</comment>
<evidence type="ECO:0000313" key="13">
    <source>
        <dbReference type="Proteomes" id="UP000261540"/>
    </source>
</evidence>
<evidence type="ECO:0000256" key="3">
    <source>
        <dbReference type="ARBA" id="ARBA00022473"/>
    </source>
</evidence>
<dbReference type="Gene3D" id="2.10.90.10">
    <property type="entry name" value="Cystine-knot cytokines"/>
    <property type="match status" value="1"/>
</dbReference>
<name>A0A3B3SYC5_9TELE</name>
<dbReference type="Pfam" id="PF05806">
    <property type="entry name" value="Noggin"/>
    <property type="match status" value="1"/>
</dbReference>
<evidence type="ECO:0000256" key="6">
    <source>
        <dbReference type="ARBA" id="ARBA00022782"/>
    </source>
</evidence>
<dbReference type="Proteomes" id="UP000261540">
    <property type="component" value="Unplaced"/>
</dbReference>
<dbReference type="PANTHER" id="PTHR10494">
    <property type="entry name" value="BONE MORPHOGENETIC PROTEIN INHIBITOR, NOGGIN"/>
    <property type="match status" value="1"/>
</dbReference>
<dbReference type="GeneTree" id="ENSGT00390000006009"/>
<feature type="disulfide bond" evidence="10">
    <location>
        <begin position="164"/>
        <end position="215"/>
    </location>
</feature>
<evidence type="ECO:0000256" key="4">
    <source>
        <dbReference type="ARBA" id="ARBA00022525"/>
    </source>
</evidence>
<keyword evidence="4 9" id="KW-0964">Secreted</keyword>
<evidence type="ECO:0000256" key="9">
    <source>
        <dbReference type="PIRNR" id="PIRNR008129"/>
    </source>
</evidence>
<dbReference type="Gene3D" id="1.10.287.520">
    <property type="entry name" value="Helix hairpin bin"/>
    <property type="match status" value="1"/>
</dbReference>
<evidence type="ECO:0000256" key="8">
    <source>
        <dbReference type="ARBA" id="ARBA00023188"/>
    </source>
</evidence>
<keyword evidence="5" id="KW-0732">Signal</keyword>
<dbReference type="PIRSF" id="PIRSF008129">
    <property type="entry name" value="Noggin"/>
    <property type="match status" value="1"/>
</dbReference>
<dbReference type="InterPro" id="IPR008717">
    <property type="entry name" value="Noggin"/>
</dbReference>
<comment type="similarity">
    <text evidence="2 9">Belongs to the noggin family.</text>
</comment>
<proteinExistence type="inferred from homology"/>
<keyword evidence="8 9" id="KW-0891">Chondrogenesis</keyword>
<evidence type="ECO:0000256" key="11">
    <source>
        <dbReference type="PIRSR" id="PIRSR008129-2"/>
    </source>
</evidence>
<dbReference type="GO" id="GO:0001649">
    <property type="term" value="P:osteoblast differentiation"/>
    <property type="evidence" value="ECO:0007669"/>
    <property type="project" value="TreeGrafter"/>
</dbReference>
<evidence type="ECO:0000256" key="1">
    <source>
        <dbReference type="ARBA" id="ARBA00004613"/>
    </source>
</evidence>
<dbReference type="STRING" id="1676925.ENSPKIP00000035400"/>
<evidence type="ECO:0000256" key="7">
    <source>
        <dbReference type="ARBA" id="ARBA00023157"/>
    </source>
</evidence>
<protein>
    <recommendedName>
        <fullName evidence="9">Noggin</fullName>
    </recommendedName>
</protein>
<evidence type="ECO:0000313" key="12">
    <source>
        <dbReference type="Ensembl" id="ENSPKIP00000035400.1"/>
    </source>
</evidence>
<dbReference type="PANTHER" id="PTHR10494:SF5">
    <property type="entry name" value="NOGGIN"/>
    <property type="match status" value="1"/>
</dbReference>
<dbReference type="SUPFAM" id="SSF57501">
    <property type="entry name" value="Cystine-knot cytokines"/>
    <property type="match status" value="1"/>
</dbReference>
<keyword evidence="13" id="KW-1185">Reference proteome</keyword>
<reference evidence="12" key="2">
    <citation type="submission" date="2025-09" db="UniProtKB">
        <authorList>
            <consortium name="Ensembl"/>
        </authorList>
    </citation>
    <scope>IDENTIFICATION</scope>
</reference>
<dbReference type="GO" id="GO:0030514">
    <property type="term" value="P:negative regulation of BMP signaling pathway"/>
    <property type="evidence" value="ECO:0007669"/>
    <property type="project" value="InterPro"/>
</dbReference>
<keyword evidence="6 9" id="KW-0221">Differentiation</keyword>
<feature type="disulfide bond" evidence="10">
    <location>
        <begin position="170"/>
        <end position="217"/>
    </location>
</feature>
<accession>A0A3B3SYC5</accession>
<feature type="disulfide bond" evidence="10">
    <location>
        <begin position="193"/>
        <end position="202"/>
    </location>
</feature>
<sequence>MDLDFCVAVYVLALSLGFGIKETTCQHFDIFRPIPSDILPPVVLIEHPDPMLDPKKKDLNETELRNLLGSHFDSLFMSTTPPEDKHASNGQVDSLEEVHLPNGSMPALIKSLEFDVLHGKKQSSRKLQRKLQLWLWSYASCPVVYAWNDLGRRFWPRYVKVGSCPRERSCSVPEGMVCKPDKSTHFTILRWRCLQKNVGLTCTWIPMKYPVVLECKCACAS</sequence>
<comment type="subcellular location">
    <subcellularLocation>
        <location evidence="1 9">Secreted</location>
    </subcellularLocation>
</comment>
<dbReference type="GO" id="GO:0051216">
    <property type="term" value="P:cartilage development"/>
    <property type="evidence" value="ECO:0007669"/>
    <property type="project" value="UniProtKB-UniRule"/>
</dbReference>
<dbReference type="InterPro" id="IPR029034">
    <property type="entry name" value="Cystine-knot_cytokine"/>
</dbReference>
<dbReference type="GO" id="GO:0009953">
    <property type="term" value="P:dorsal/ventral pattern formation"/>
    <property type="evidence" value="ECO:0007669"/>
    <property type="project" value="TreeGrafter"/>
</dbReference>
<dbReference type="GO" id="GO:0045596">
    <property type="term" value="P:negative regulation of cell differentiation"/>
    <property type="evidence" value="ECO:0007669"/>
    <property type="project" value="InterPro"/>
</dbReference>
<evidence type="ECO:0000256" key="10">
    <source>
        <dbReference type="PIRSR" id="PIRSR008129-1"/>
    </source>
</evidence>
<dbReference type="AlphaFoldDB" id="A0A3B3SYC5"/>
<keyword evidence="3 9" id="KW-0217">Developmental protein</keyword>
<dbReference type="Ensembl" id="ENSPKIT00000016329.1">
    <property type="protein sequence ID" value="ENSPKIP00000035400.1"/>
    <property type="gene ID" value="ENSPKIG00000014372.1"/>
</dbReference>
<feature type="glycosylation site" description="N-linked (GlcNAc...) asparagine" evidence="11">
    <location>
        <position position="60"/>
    </location>
</feature>
<dbReference type="OrthoDB" id="5950649at2759"/>
<evidence type="ECO:0000256" key="2">
    <source>
        <dbReference type="ARBA" id="ARBA00007480"/>
    </source>
</evidence>
<reference evidence="12" key="1">
    <citation type="submission" date="2025-08" db="UniProtKB">
        <authorList>
            <consortium name="Ensembl"/>
        </authorList>
    </citation>
    <scope>IDENTIFICATION</scope>
</reference>
<keyword evidence="7 10" id="KW-1015">Disulfide bond</keyword>
<dbReference type="GO" id="GO:0005615">
    <property type="term" value="C:extracellular space"/>
    <property type="evidence" value="ECO:0007669"/>
    <property type="project" value="TreeGrafter"/>
</dbReference>